<proteinExistence type="predicted"/>
<comment type="caution">
    <text evidence="3">The sequence shown here is derived from an EMBL/GenBank/DDBJ whole genome shotgun (WGS) entry which is preliminary data.</text>
</comment>
<keyword evidence="4" id="KW-1185">Reference proteome</keyword>
<evidence type="ECO:0000256" key="2">
    <source>
        <dbReference type="SAM" id="SignalP"/>
    </source>
</evidence>
<dbReference type="EMBL" id="JAUZVY010000003">
    <property type="protein sequence ID" value="MDP4529271.1"/>
    <property type="molecule type" value="Genomic_DNA"/>
</dbReference>
<keyword evidence="2" id="KW-0732">Signal</keyword>
<sequence length="819" mass="87256">MNASVLASRLCLLLLSLWLTACGGSSDSDTTPPPVVNTQPNPFSFASVSDAEPSTTVTSESISVTGINAAASIAIQNGEYSVNNGDFTSGTATVNNGAQIRVRHQTAAQYSTSITSTLTIGGVSADFVSTTRDEPPPVGDGTPPVGDGTPPQASVIFPWSQSKASTGTLRIRGTASSRNGISALSVNGVAATIQSSSASADRVSAQSVSAQSDEESDADEYEWTADVELDAYSDIELVVTVSDADGNQDDEAAKVRTNTQQAPLFIAYDAVNERLIGMMDNRDVVSMDLTDLSVDVIAAVGEASQFSLDAEGNRLFYSRYVNTTLYSFVLDLTSGEISTVASVQPELAEETHVRQARTRFDAVNQQLFVVLGLVEQDATYAIDQLYLVDLLEESMTLLSASTEDDTPFLPIFDMVLHDNRLFALSQNGQLIEVDTITGERTQLMYLDNSPRVLSVGTTPEQLFIAGFSGIVSVDLTLLEAQMLSAETAVLEFPTAQIQDAMLLNNETLLITDSSFEVVLQIDTTSGERSALLSSGIGSGRGLLSPQYLTFGSSADILYVLDDGQNAAESLFAIDLQTGNRTQLIEIVREFNTYPSGLFYNAATDALLVGLSDAIWSVSLTDNSKTVVSDAETESGIEIDTLSGGDFDTETQRLYMTQFQLENAILQINATNGARTLLEFDGSAGPAGVITGLNAAALDATGNQLFLASQSQSSIYRLDLETLETELLLDSCTNNIGQNVLDIDVSGIQKLNFDAADNRLLIVTSQIASYDLATSQCQIVGESHGYYNVLPLDNGTMLTTGQAALKQLDPVSQKQVILSK</sequence>
<reference evidence="3 4" key="1">
    <citation type="submission" date="2023-08" db="EMBL/GenBank/DDBJ databases">
        <authorList>
            <person name="Joshi A."/>
            <person name="Thite S."/>
        </authorList>
    </citation>
    <scope>NUCLEOTIDE SEQUENCE [LARGE SCALE GENOMIC DNA]</scope>
    <source>
        <strain evidence="3 4">1E1</strain>
    </source>
</reference>
<feature type="region of interest" description="Disordered" evidence="1">
    <location>
        <begin position="196"/>
        <end position="220"/>
    </location>
</feature>
<dbReference type="SUPFAM" id="SSF50969">
    <property type="entry name" value="YVTN repeat-like/Quinoprotein amine dehydrogenase"/>
    <property type="match status" value="2"/>
</dbReference>
<evidence type="ECO:0000313" key="3">
    <source>
        <dbReference type="EMBL" id="MDP4529271.1"/>
    </source>
</evidence>
<feature type="compositionally biased region" description="Polar residues" evidence="1">
    <location>
        <begin position="196"/>
        <end position="211"/>
    </location>
</feature>
<dbReference type="Proteomes" id="UP001236258">
    <property type="component" value="Unassembled WGS sequence"/>
</dbReference>
<evidence type="ECO:0008006" key="5">
    <source>
        <dbReference type="Google" id="ProtNLM"/>
    </source>
</evidence>
<protein>
    <recommendedName>
        <fullName evidence="5">DNA-binding beta-propeller fold protein YncE</fullName>
    </recommendedName>
</protein>
<feature type="chain" id="PRO_5046784382" description="DNA-binding beta-propeller fold protein YncE" evidence="2">
    <location>
        <begin position="22"/>
        <end position="819"/>
    </location>
</feature>
<dbReference type="InterPro" id="IPR011044">
    <property type="entry name" value="Quino_amine_DH_bsu"/>
</dbReference>
<feature type="signal peptide" evidence="2">
    <location>
        <begin position="1"/>
        <end position="21"/>
    </location>
</feature>
<evidence type="ECO:0000256" key="1">
    <source>
        <dbReference type="SAM" id="MobiDB-lite"/>
    </source>
</evidence>
<accession>A0ABT9GRI3</accession>
<dbReference type="RefSeq" id="WP_305945361.1">
    <property type="nucleotide sequence ID" value="NZ_JAUZVY010000003.1"/>
</dbReference>
<name>A0ABT9GRI3_9GAMM</name>
<evidence type="ECO:0000313" key="4">
    <source>
        <dbReference type="Proteomes" id="UP001236258"/>
    </source>
</evidence>
<organism evidence="3 4">
    <name type="scientific">Alkalimonas delamerensis</name>
    <dbReference type="NCBI Taxonomy" id="265981"/>
    <lineage>
        <taxon>Bacteria</taxon>
        <taxon>Pseudomonadati</taxon>
        <taxon>Pseudomonadota</taxon>
        <taxon>Gammaproteobacteria</taxon>
        <taxon>Alkalimonas</taxon>
    </lineage>
</organism>
<gene>
    <name evidence="3" type="ORF">Q3O59_09525</name>
</gene>